<proteinExistence type="predicted"/>
<feature type="region of interest" description="Disordered" evidence="1">
    <location>
        <begin position="84"/>
        <end position="128"/>
    </location>
</feature>
<dbReference type="Proteomes" id="UP000260780">
    <property type="component" value="Unassembled WGS sequence"/>
</dbReference>
<dbReference type="AlphaFoldDB" id="A0A3E4WHI7"/>
<evidence type="ECO:0000256" key="1">
    <source>
        <dbReference type="SAM" id="MobiDB-lite"/>
    </source>
</evidence>
<sequence length="128" mass="14254">MLMYLLNGEKKALESVIKEQRIRIGRGLISITPVSEAGLVSEEDVEKALESKQKVIDELSVENESQKKEIDELKAKLAELDSHVDDAKDVQEDNKNVEQTDTKEVSAEDDKAAVVQDEKKVSASKSKK</sequence>
<reference evidence="2 3" key="1">
    <citation type="submission" date="2018-08" db="EMBL/GenBank/DDBJ databases">
        <title>A genome reference for cultivated species of the human gut microbiota.</title>
        <authorList>
            <person name="Zou Y."/>
            <person name="Xue W."/>
            <person name="Luo G."/>
        </authorList>
    </citation>
    <scope>NUCLEOTIDE SEQUENCE [LARGE SCALE GENOMIC DNA]</scope>
    <source>
        <strain evidence="2 3">OM08-14</strain>
    </source>
</reference>
<dbReference type="EMBL" id="QSTF01000007">
    <property type="protein sequence ID" value="RGM41594.1"/>
    <property type="molecule type" value="Genomic_DNA"/>
</dbReference>
<accession>A0A3E4WHI7</accession>
<comment type="caution">
    <text evidence="2">The sequence shown here is derived from an EMBL/GenBank/DDBJ whole genome shotgun (WGS) entry which is preliminary data.</text>
</comment>
<evidence type="ECO:0000313" key="3">
    <source>
        <dbReference type="Proteomes" id="UP000260780"/>
    </source>
</evidence>
<evidence type="ECO:0000313" key="2">
    <source>
        <dbReference type="EMBL" id="RGM41594.1"/>
    </source>
</evidence>
<name>A0A3E4WHI7_9BACT</name>
<feature type="compositionally biased region" description="Basic and acidic residues" evidence="1">
    <location>
        <begin position="84"/>
        <end position="121"/>
    </location>
</feature>
<protein>
    <submittedName>
        <fullName evidence="2">Uncharacterized protein</fullName>
    </submittedName>
</protein>
<gene>
    <name evidence="2" type="ORF">DXC17_04585</name>
</gene>
<organism evidence="2 3">
    <name type="scientific">Phocaeicola plebeius</name>
    <dbReference type="NCBI Taxonomy" id="310297"/>
    <lineage>
        <taxon>Bacteria</taxon>
        <taxon>Pseudomonadati</taxon>
        <taxon>Bacteroidota</taxon>
        <taxon>Bacteroidia</taxon>
        <taxon>Bacteroidales</taxon>
        <taxon>Bacteroidaceae</taxon>
        <taxon>Phocaeicola</taxon>
    </lineage>
</organism>